<keyword evidence="2" id="KW-0808">Transferase</keyword>
<reference evidence="2 3" key="1">
    <citation type="submission" date="2024-01" db="EMBL/GenBank/DDBJ databases">
        <title>Pedobacter sp. nov., isolated from oil-contaminated soil.</title>
        <authorList>
            <person name="Le N.T.T."/>
        </authorList>
    </citation>
    <scope>NUCLEOTIDE SEQUENCE [LARGE SCALE GENOMIC DNA]</scope>
    <source>
        <strain evidence="2 3">VNH31</strain>
    </source>
</reference>
<evidence type="ECO:0000313" key="2">
    <source>
        <dbReference type="EMBL" id="MEE1883928.1"/>
    </source>
</evidence>
<organism evidence="2 3">
    <name type="scientific">Pedobacter flavus</name>
    <dbReference type="NCBI Taxonomy" id="3113906"/>
    <lineage>
        <taxon>Bacteria</taxon>
        <taxon>Pseudomonadati</taxon>
        <taxon>Bacteroidota</taxon>
        <taxon>Sphingobacteriia</taxon>
        <taxon>Sphingobacteriales</taxon>
        <taxon>Sphingobacteriaceae</taxon>
        <taxon>Pedobacter</taxon>
    </lineage>
</organism>
<dbReference type="GO" id="GO:0016757">
    <property type="term" value="F:glycosyltransferase activity"/>
    <property type="evidence" value="ECO:0007669"/>
    <property type="project" value="UniProtKB-KW"/>
</dbReference>
<dbReference type="EMBL" id="JAZDQU010000001">
    <property type="protein sequence ID" value="MEE1883928.1"/>
    <property type="molecule type" value="Genomic_DNA"/>
</dbReference>
<dbReference type="PANTHER" id="PTHR45947:SF3">
    <property type="entry name" value="SULFOQUINOVOSYL TRANSFERASE SQD2"/>
    <property type="match status" value="1"/>
</dbReference>
<dbReference type="InterPro" id="IPR050194">
    <property type="entry name" value="Glycosyltransferase_grp1"/>
</dbReference>
<dbReference type="PANTHER" id="PTHR45947">
    <property type="entry name" value="SULFOQUINOVOSYL TRANSFERASE SQD2"/>
    <property type="match status" value="1"/>
</dbReference>
<keyword evidence="3" id="KW-1185">Reference proteome</keyword>
<protein>
    <submittedName>
        <fullName evidence="2">Glycosyltransferase family 4 protein</fullName>
        <ecNumber evidence="2">2.4.-.-</ecNumber>
    </submittedName>
</protein>
<gene>
    <name evidence="2" type="ORF">VRU49_00720</name>
</gene>
<dbReference type="InterPro" id="IPR001296">
    <property type="entry name" value="Glyco_trans_1"/>
</dbReference>
<dbReference type="Pfam" id="PF00534">
    <property type="entry name" value="Glycos_transf_1"/>
    <property type="match status" value="1"/>
</dbReference>
<dbReference type="EC" id="2.4.-.-" evidence="2"/>
<evidence type="ECO:0000313" key="3">
    <source>
        <dbReference type="Proteomes" id="UP001337681"/>
    </source>
</evidence>
<feature type="domain" description="Glycosyl transferase family 1" evidence="1">
    <location>
        <begin position="200"/>
        <end position="359"/>
    </location>
</feature>
<name>A0ABU7GYR5_9SPHI</name>
<proteinExistence type="predicted"/>
<dbReference type="Proteomes" id="UP001337681">
    <property type="component" value="Unassembled WGS sequence"/>
</dbReference>
<sequence length="383" mass="44347">MKKKLAIINTHPIQYYAPLFKLINELDEIDLKVFYTGGNNNFNLHDKGFNTTIAWDIPLLEGYNYLFLENIAKQPGTHHFNGIINNDLINKIEEFNPDVILVYGWAWKSHLKVINYFHRKKEVWFRGDSTLLNETNFIKSFIKNIFLKRIYKKINKAFYVGLNNWNYFKEYGIKDKNLVWMPHAIDNKRFSTKDELKISDLKEQLGVKSTDTVILFAGKFENQKNPLLLLEAFKKLNIPDQKLIFVGNGPLEKQMKNSAKNYASIIFLPFQNQTKMPSIYQIADIYCLPSISETWGLAINEAMAASKPILASNKVGCSADLIKNGENGYIFESNNLKDLTNKLLDLSSNKNELREMGKKSFEIIQNYSFDIQAKCLLQEINKI</sequence>
<accession>A0ABU7GYR5</accession>
<dbReference type="SUPFAM" id="SSF53756">
    <property type="entry name" value="UDP-Glycosyltransferase/glycogen phosphorylase"/>
    <property type="match status" value="1"/>
</dbReference>
<keyword evidence="2" id="KW-0328">Glycosyltransferase</keyword>
<dbReference type="Gene3D" id="3.40.50.2000">
    <property type="entry name" value="Glycogen Phosphorylase B"/>
    <property type="match status" value="2"/>
</dbReference>
<evidence type="ECO:0000259" key="1">
    <source>
        <dbReference type="Pfam" id="PF00534"/>
    </source>
</evidence>
<dbReference type="CDD" id="cd03801">
    <property type="entry name" value="GT4_PimA-like"/>
    <property type="match status" value="1"/>
</dbReference>
<dbReference type="RefSeq" id="WP_330144853.1">
    <property type="nucleotide sequence ID" value="NZ_JAZDQU010000001.1"/>
</dbReference>
<comment type="caution">
    <text evidence="2">The sequence shown here is derived from an EMBL/GenBank/DDBJ whole genome shotgun (WGS) entry which is preliminary data.</text>
</comment>